<dbReference type="HOGENOM" id="CLU_106274_1_0_14"/>
<dbReference type="Proteomes" id="UP000009005">
    <property type="component" value="Chromosome"/>
</dbReference>
<dbReference type="AlphaFoldDB" id="I6Z5U4"/>
<protein>
    <submittedName>
        <fullName evidence="1">Uncharacterized protein</fullName>
    </submittedName>
</protein>
<dbReference type="OrthoDB" id="403557at2"/>
<evidence type="ECO:0000313" key="2">
    <source>
        <dbReference type="Proteomes" id="UP000009005"/>
    </source>
</evidence>
<dbReference type="EMBL" id="CP003703">
    <property type="protein sequence ID" value="AFN64938.1"/>
    <property type="molecule type" value="Genomic_DNA"/>
</dbReference>
<organism evidence="1 2">
    <name type="scientific">Mycoplasma wenyonii (strain Massachusetts)</name>
    <name type="common">Eperythrozoon wenyonii</name>
    <dbReference type="NCBI Taxonomy" id="1197325"/>
    <lineage>
        <taxon>Bacteria</taxon>
        <taxon>Bacillati</taxon>
        <taxon>Mycoplasmatota</taxon>
        <taxon>Mollicutes</taxon>
        <taxon>Mycoplasmataceae</taxon>
        <taxon>Mycoplasma</taxon>
    </lineage>
</organism>
<dbReference type="PATRIC" id="fig|1197325.3.peg.147"/>
<name>I6Z5U4_MYCWM</name>
<proteinExistence type="predicted"/>
<reference evidence="1 2" key="1">
    <citation type="journal article" date="2012" name="J. Bacteriol.">
        <title>Complete genome sequence of Mycoplasma wenyonii strain Massachusetts.</title>
        <authorList>
            <person name="Dos Santos A.P."/>
            <person name="Guimaraes A.M."/>
            <person name="do Nascimento N.C."/>
            <person name="Sanmiguel P.J."/>
            <person name="Messick J.B."/>
        </authorList>
    </citation>
    <scope>NUCLEOTIDE SEQUENCE [LARGE SCALE GENOMIC DNA]</scope>
    <source>
        <strain evidence="1 2">Massachusetts</strain>
    </source>
</reference>
<dbReference type="KEGG" id="mwe:WEN_00665"/>
<keyword evidence="2" id="KW-1185">Reference proteome</keyword>
<sequence length="212" mass="24118">MSAITRIAQIFSVFGVGASVPLTTVFAKDRLKRITFLRQAGGDTRVVEIQKEQTAMEKATQQLNEAHGSSGEMKWGCFWYPDFQGLELFFCFDQNNPKSPTLFHWKGPKDKTVSWVQSIEKPTTLHFKEGGSQKPINRKLQSLLSWTQKWSNENPFKPSEHCIINRHKVKDYQLICNNPSPEQAKIKNPAWTRDISGNLVVEPGVSLKNKPT</sequence>
<gene>
    <name evidence="1" type="ordered locus">WEN_00665</name>
</gene>
<accession>I6Z5U4</accession>
<dbReference type="RefSeq" id="WP_014849648.1">
    <property type="nucleotide sequence ID" value="NC_018149.1"/>
</dbReference>
<evidence type="ECO:0000313" key="1">
    <source>
        <dbReference type="EMBL" id="AFN64938.1"/>
    </source>
</evidence>